<dbReference type="Pfam" id="PF13727">
    <property type="entry name" value="CoA_binding_3"/>
    <property type="match status" value="1"/>
</dbReference>
<evidence type="ECO:0000256" key="1">
    <source>
        <dbReference type="ARBA" id="ARBA00004141"/>
    </source>
</evidence>
<evidence type="ECO:0000256" key="6">
    <source>
        <dbReference type="ARBA" id="ARBA00023136"/>
    </source>
</evidence>
<protein>
    <submittedName>
        <fullName evidence="9">Polyprenyl glycosylphosphotransferase</fullName>
    </submittedName>
</protein>
<dbReference type="RefSeq" id="WP_188359047.1">
    <property type="nucleotide sequence ID" value="NZ_BMDC01000001.1"/>
</dbReference>
<keyword evidence="5 7" id="KW-1133">Transmembrane helix</keyword>
<dbReference type="EMBL" id="BMDC01000001">
    <property type="protein sequence ID" value="GGH60334.1"/>
    <property type="molecule type" value="Genomic_DNA"/>
</dbReference>
<evidence type="ECO:0000256" key="3">
    <source>
        <dbReference type="ARBA" id="ARBA00022679"/>
    </source>
</evidence>
<dbReference type="GO" id="GO:0016020">
    <property type="term" value="C:membrane"/>
    <property type="evidence" value="ECO:0007669"/>
    <property type="project" value="UniProtKB-SubCell"/>
</dbReference>
<dbReference type="Pfam" id="PF02397">
    <property type="entry name" value="Bac_transf"/>
    <property type="match status" value="1"/>
</dbReference>
<dbReference type="InterPro" id="IPR017475">
    <property type="entry name" value="EPS_sugar_tfrase"/>
</dbReference>
<evidence type="ECO:0000256" key="2">
    <source>
        <dbReference type="ARBA" id="ARBA00006464"/>
    </source>
</evidence>
<dbReference type="Proteomes" id="UP000600171">
    <property type="component" value="Unassembled WGS sequence"/>
</dbReference>
<comment type="similarity">
    <text evidence="2">Belongs to the bacterial sugar transferase family.</text>
</comment>
<evidence type="ECO:0000256" key="7">
    <source>
        <dbReference type="SAM" id="Phobius"/>
    </source>
</evidence>
<keyword evidence="6 7" id="KW-0472">Membrane</keyword>
<evidence type="ECO:0000256" key="4">
    <source>
        <dbReference type="ARBA" id="ARBA00022692"/>
    </source>
</evidence>
<comment type="subcellular location">
    <subcellularLocation>
        <location evidence="1">Membrane</location>
        <topology evidence="1">Multi-pass membrane protein</topology>
    </subcellularLocation>
</comment>
<evidence type="ECO:0000313" key="9">
    <source>
        <dbReference type="EMBL" id="GGH60334.1"/>
    </source>
</evidence>
<keyword evidence="3" id="KW-0808">Transferase</keyword>
<evidence type="ECO:0000259" key="8">
    <source>
        <dbReference type="Pfam" id="PF02397"/>
    </source>
</evidence>
<gene>
    <name evidence="9" type="ORF">GCM10007359_08400</name>
</gene>
<feature type="transmembrane region" description="Helical" evidence="7">
    <location>
        <begin position="309"/>
        <end position="330"/>
    </location>
</feature>
<keyword evidence="10" id="KW-1185">Reference proteome</keyword>
<dbReference type="PANTHER" id="PTHR30576:SF10">
    <property type="entry name" value="SLL5057 PROTEIN"/>
    <property type="match status" value="1"/>
</dbReference>
<feature type="transmembrane region" description="Helical" evidence="7">
    <location>
        <begin position="129"/>
        <end position="151"/>
    </location>
</feature>
<evidence type="ECO:0000256" key="5">
    <source>
        <dbReference type="ARBA" id="ARBA00022989"/>
    </source>
</evidence>
<comment type="caution">
    <text evidence="9">The sequence shown here is derived from an EMBL/GenBank/DDBJ whole genome shotgun (WGS) entry which is preliminary data.</text>
</comment>
<sequence>MGEISLGNEAIIEERWAESRTNRTWLPKILAALNIGDFIAIAVSIIIAHLVSFGFRDANVVLRFDTEWNYIATGFVIGALWWVAVGLSSSRNVRYLGQGSDEYRLVFKSTLYFFAAIAIFSYLTKVDFARSYILLTLPLGIFFLLLERWLLRQILVSWRKRGRALTRVMVVSDDTSGAHLYDTLSGAQLSGLSPVAFYFPGFPAGTVIPGYDQPVLGYSTDSRAIVEACRENNIHAVAVSSGHRLTPKELRALGWDLAAAHIKLIMAPATTDIAGPRLHTQPLNGVPLIHVSTPRMEGFAAFLKRAIDILASGLGLIMLSPLLLVVGLIVKLDGGPIFFLQERVGYRGRPFHMIKFRSMVTNAEELKKELMSQNEGNGVLFKMANDPRITKIGRFIRKYSIDELPQLWNVFIGDMSLVGPRPPLTSEVAQYEEDAYRRLLVKPGITGLWQVSGRSNLSWEESIRLDLYYVENWSVVGDFVILFRTVKAVFAKDGAY</sequence>
<feature type="transmembrane region" description="Helical" evidence="7">
    <location>
        <begin position="29"/>
        <end position="48"/>
    </location>
</feature>
<feature type="transmembrane region" description="Helical" evidence="7">
    <location>
        <begin position="105"/>
        <end position="123"/>
    </location>
</feature>
<dbReference type="GO" id="GO:0016780">
    <property type="term" value="F:phosphotransferase activity, for other substituted phosphate groups"/>
    <property type="evidence" value="ECO:0007669"/>
    <property type="project" value="TreeGrafter"/>
</dbReference>
<dbReference type="NCBIfam" id="TIGR03025">
    <property type="entry name" value="EPS_sugtrans"/>
    <property type="match status" value="1"/>
</dbReference>
<feature type="domain" description="Bacterial sugar transferase" evidence="8">
    <location>
        <begin position="304"/>
        <end position="490"/>
    </location>
</feature>
<dbReference type="InterPro" id="IPR003362">
    <property type="entry name" value="Bact_transf"/>
</dbReference>
<dbReference type="PANTHER" id="PTHR30576">
    <property type="entry name" value="COLANIC BIOSYNTHESIS UDP-GLUCOSE LIPID CARRIER TRANSFERASE"/>
    <property type="match status" value="1"/>
</dbReference>
<feature type="transmembrane region" description="Helical" evidence="7">
    <location>
        <begin position="68"/>
        <end position="85"/>
    </location>
</feature>
<organism evidence="9 10">
    <name type="scientific">Rothia aerolata</name>
    <dbReference type="NCBI Taxonomy" id="1812262"/>
    <lineage>
        <taxon>Bacteria</taxon>
        <taxon>Bacillati</taxon>
        <taxon>Actinomycetota</taxon>
        <taxon>Actinomycetes</taxon>
        <taxon>Micrococcales</taxon>
        <taxon>Micrococcaceae</taxon>
        <taxon>Rothia</taxon>
    </lineage>
</organism>
<accession>A0A917IRH4</accession>
<name>A0A917IRH4_9MICC</name>
<keyword evidence="4 7" id="KW-0812">Transmembrane</keyword>
<proteinExistence type="inferred from homology"/>
<evidence type="ECO:0000313" key="10">
    <source>
        <dbReference type="Proteomes" id="UP000600171"/>
    </source>
</evidence>
<reference evidence="9 10" key="1">
    <citation type="journal article" date="2014" name="Int. J. Syst. Evol. Microbiol.">
        <title>Complete genome sequence of Corynebacterium casei LMG S-19264T (=DSM 44701T), isolated from a smear-ripened cheese.</title>
        <authorList>
            <consortium name="US DOE Joint Genome Institute (JGI-PGF)"/>
            <person name="Walter F."/>
            <person name="Albersmeier A."/>
            <person name="Kalinowski J."/>
            <person name="Ruckert C."/>
        </authorList>
    </citation>
    <scope>NUCLEOTIDE SEQUENCE [LARGE SCALE GENOMIC DNA]</scope>
    <source>
        <strain evidence="9 10">CCM 8669</strain>
    </source>
</reference>
<dbReference type="AlphaFoldDB" id="A0A917IRH4"/>